<organism evidence="3 4">
    <name type="scientific">Nesidiocoris tenuis</name>
    <dbReference type="NCBI Taxonomy" id="355587"/>
    <lineage>
        <taxon>Eukaryota</taxon>
        <taxon>Metazoa</taxon>
        <taxon>Ecdysozoa</taxon>
        <taxon>Arthropoda</taxon>
        <taxon>Hexapoda</taxon>
        <taxon>Insecta</taxon>
        <taxon>Pterygota</taxon>
        <taxon>Neoptera</taxon>
        <taxon>Paraneoptera</taxon>
        <taxon>Hemiptera</taxon>
        <taxon>Heteroptera</taxon>
        <taxon>Panheteroptera</taxon>
        <taxon>Cimicomorpha</taxon>
        <taxon>Miridae</taxon>
        <taxon>Dicyphina</taxon>
        <taxon>Nesidiocoris</taxon>
    </lineage>
</organism>
<keyword evidence="4" id="KW-1185">Reference proteome</keyword>
<dbReference type="Proteomes" id="UP000479000">
    <property type="component" value="Unassembled WGS sequence"/>
</dbReference>
<comment type="cofactor">
    <cofactor evidence="2">
        <name>Ca(2+)</name>
        <dbReference type="ChEBI" id="CHEBI:29108"/>
    </cofactor>
</comment>
<dbReference type="GO" id="GO:0017128">
    <property type="term" value="F:phospholipid scramblase activity"/>
    <property type="evidence" value="ECO:0007669"/>
    <property type="project" value="InterPro"/>
</dbReference>
<evidence type="ECO:0000256" key="2">
    <source>
        <dbReference type="RuleBase" id="RU363116"/>
    </source>
</evidence>
<dbReference type="Pfam" id="PF03803">
    <property type="entry name" value="Scramblase"/>
    <property type="match status" value="1"/>
</dbReference>
<comment type="function">
    <text evidence="2">May mediate accelerated ATP-independent bidirectional transbilayer migration of phospholipids upon binding calcium ions that results in a loss of phospholipid asymmetry in the plasma membrane.</text>
</comment>
<reference evidence="3 4" key="1">
    <citation type="submission" date="2020-02" db="EMBL/GenBank/DDBJ databases">
        <authorList>
            <person name="Ferguson B K."/>
        </authorList>
    </citation>
    <scope>NUCLEOTIDE SEQUENCE [LARGE SCALE GENOMIC DNA]</scope>
</reference>
<dbReference type="AlphaFoldDB" id="A0A6H5HQR0"/>
<keyword evidence="2" id="KW-0106">Calcium</keyword>
<dbReference type="PANTHER" id="PTHR23248">
    <property type="entry name" value="PHOSPHOLIPID SCRAMBLASE-RELATED"/>
    <property type="match status" value="1"/>
</dbReference>
<dbReference type="OrthoDB" id="444338at2759"/>
<dbReference type="InterPro" id="IPR005552">
    <property type="entry name" value="Scramblase"/>
</dbReference>
<evidence type="ECO:0000313" key="3">
    <source>
        <dbReference type="EMBL" id="CAB0018861.1"/>
    </source>
</evidence>
<keyword evidence="2" id="KW-0449">Lipoprotein</keyword>
<evidence type="ECO:0000313" key="4">
    <source>
        <dbReference type="Proteomes" id="UP000479000"/>
    </source>
</evidence>
<sequence length="401" mass="46562">MEASVEVDSSNSKVYDWIPWREFNGHVESNGWLECGKRQKRQKSGSRGNNKITFFSTYCPSCFPLPVFPIFCTMYTIAALVKAQYLHEWHFIHLVAVNLWYIIEEKLRMTNESQKYKLIFCASMVSYSIFRGDVITDMMKSIQASNVRETPDVRPSTSSTDSDSRFMGSFFGLTRLKDKSEKWMVGPKKAVVGLPGLEYLSTLDTLYVRQKIQFLEIFTGWDTRNQYTVQNNNMEKLFHAVESRPKSQFYCVGAFRAYDINIIDNSKKVVVSMHRSANRCFPEKRQVFSPATNRIGAIEEQLTFLRPWFNIRNRAGDKVLYIRGPSCPFWRSDDLEGSEFKILAEDKSTVIGTIRKLPVGMYETNYRKSDDYAIDFPVDLDVVFKAILLCSVFFIDFKHYQ</sequence>
<evidence type="ECO:0000256" key="1">
    <source>
        <dbReference type="ARBA" id="ARBA00005350"/>
    </source>
</evidence>
<comment type="similarity">
    <text evidence="1 2">Belongs to the phospholipid scramblase family.</text>
</comment>
<dbReference type="EMBL" id="CADCXU010033367">
    <property type="protein sequence ID" value="CAB0018861.1"/>
    <property type="molecule type" value="Genomic_DNA"/>
</dbReference>
<proteinExistence type="inferred from homology"/>
<dbReference type="GO" id="GO:0005886">
    <property type="term" value="C:plasma membrane"/>
    <property type="evidence" value="ECO:0007669"/>
    <property type="project" value="TreeGrafter"/>
</dbReference>
<name>A0A6H5HQR0_9HEMI</name>
<protein>
    <recommendedName>
        <fullName evidence="2">Phospholipid scramblase</fullName>
    </recommendedName>
</protein>
<keyword evidence="2" id="KW-0564">Palmitate</keyword>
<gene>
    <name evidence="3" type="ORF">NTEN_LOCUS22582</name>
</gene>
<accession>A0A6H5HQR0</accession>
<dbReference type="PANTHER" id="PTHR23248:SF9">
    <property type="entry name" value="PHOSPHOLIPID SCRAMBLASE"/>
    <property type="match status" value="1"/>
</dbReference>